<feature type="compositionally biased region" description="Low complexity" evidence="1">
    <location>
        <begin position="124"/>
        <end position="136"/>
    </location>
</feature>
<gene>
    <name evidence="2" type="ORF">NDU88_006008</name>
</gene>
<name>A0AAV7UJT2_PLEWA</name>
<sequence length="228" mass="23985">MLQDVRCLAGQGTQMPGHTSIAHPGPPRSPRGPQSAGLAAALVVVRAQSSSTGQTASLQVRGPCHHLSITVPQRYQGPRPCPGTALLRRLTGRTFTWAPRPPPAPPLQRGDSSGVPRRSRAVRLRTASARASTRGRGFSRENGLTVFSLATGLGLLASTLWGRHGRPITASIGPQFSTSAPTRPGDGVLLLEFQPAPPERGNQACAIYGSLATPPSFTNLRCIAIVPF</sequence>
<evidence type="ECO:0000256" key="1">
    <source>
        <dbReference type="SAM" id="MobiDB-lite"/>
    </source>
</evidence>
<keyword evidence="3" id="KW-1185">Reference proteome</keyword>
<reference evidence="2" key="1">
    <citation type="journal article" date="2022" name="bioRxiv">
        <title>Sequencing and chromosome-scale assembly of the giantPleurodeles waltlgenome.</title>
        <authorList>
            <person name="Brown T."/>
            <person name="Elewa A."/>
            <person name="Iarovenko S."/>
            <person name="Subramanian E."/>
            <person name="Araus A.J."/>
            <person name="Petzold A."/>
            <person name="Susuki M."/>
            <person name="Suzuki K.-i.T."/>
            <person name="Hayashi T."/>
            <person name="Toyoda A."/>
            <person name="Oliveira C."/>
            <person name="Osipova E."/>
            <person name="Leigh N.D."/>
            <person name="Simon A."/>
            <person name="Yun M.H."/>
        </authorList>
    </citation>
    <scope>NUCLEOTIDE SEQUENCE</scope>
    <source>
        <strain evidence="2">20211129_DDA</strain>
        <tissue evidence="2">Liver</tissue>
    </source>
</reference>
<evidence type="ECO:0000313" key="3">
    <source>
        <dbReference type="Proteomes" id="UP001066276"/>
    </source>
</evidence>
<dbReference type="AlphaFoldDB" id="A0AAV7UJT2"/>
<protein>
    <submittedName>
        <fullName evidence="2">Uncharacterized protein</fullName>
    </submittedName>
</protein>
<dbReference type="Proteomes" id="UP001066276">
    <property type="component" value="Chromosome 3_1"/>
</dbReference>
<accession>A0AAV7UJT2</accession>
<feature type="region of interest" description="Disordered" evidence="1">
    <location>
        <begin position="95"/>
        <end position="136"/>
    </location>
</feature>
<organism evidence="2 3">
    <name type="scientific">Pleurodeles waltl</name>
    <name type="common">Iberian ribbed newt</name>
    <dbReference type="NCBI Taxonomy" id="8319"/>
    <lineage>
        <taxon>Eukaryota</taxon>
        <taxon>Metazoa</taxon>
        <taxon>Chordata</taxon>
        <taxon>Craniata</taxon>
        <taxon>Vertebrata</taxon>
        <taxon>Euteleostomi</taxon>
        <taxon>Amphibia</taxon>
        <taxon>Batrachia</taxon>
        <taxon>Caudata</taxon>
        <taxon>Salamandroidea</taxon>
        <taxon>Salamandridae</taxon>
        <taxon>Pleurodelinae</taxon>
        <taxon>Pleurodeles</taxon>
    </lineage>
</organism>
<evidence type="ECO:0000313" key="2">
    <source>
        <dbReference type="EMBL" id="KAJ1189258.1"/>
    </source>
</evidence>
<dbReference type="EMBL" id="JANPWB010000005">
    <property type="protein sequence ID" value="KAJ1189258.1"/>
    <property type="molecule type" value="Genomic_DNA"/>
</dbReference>
<comment type="caution">
    <text evidence="2">The sequence shown here is derived from an EMBL/GenBank/DDBJ whole genome shotgun (WGS) entry which is preliminary data.</text>
</comment>
<proteinExistence type="predicted"/>
<feature type="region of interest" description="Disordered" evidence="1">
    <location>
        <begin position="1"/>
        <end position="36"/>
    </location>
</feature>